<sequence>MIGPRTAKSYDFPYLGAKGITQEKLQLSWLVSAVDL</sequence>
<protein>
    <submittedName>
        <fullName evidence="1">Uncharacterized protein</fullName>
    </submittedName>
</protein>
<reference evidence="1" key="1">
    <citation type="journal article" date="2014" name="Front. Microbiol.">
        <title>High frequency of phylogenetically diverse reductive dehalogenase-homologous genes in deep subseafloor sedimentary metagenomes.</title>
        <authorList>
            <person name="Kawai M."/>
            <person name="Futagami T."/>
            <person name="Toyoda A."/>
            <person name="Takaki Y."/>
            <person name="Nishi S."/>
            <person name="Hori S."/>
            <person name="Arai W."/>
            <person name="Tsubouchi T."/>
            <person name="Morono Y."/>
            <person name="Uchiyama I."/>
            <person name="Ito T."/>
            <person name="Fujiyama A."/>
            <person name="Inagaki F."/>
            <person name="Takami H."/>
        </authorList>
    </citation>
    <scope>NUCLEOTIDE SEQUENCE</scope>
    <source>
        <strain evidence="1">Expedition CK06-06</strain>
    </source>
</reference>
<proteinExistence type="predicted"/>
<name>X1JJC7_9ZZZZ</name>
<gene>
    <name evidence="1" type="ORF">S03H2_64805</name>
</gene>
<dbReference type="AlphaFoldDB" id="X1JJC7"/>
<evidence type="ECO:0000313" key="1">
    <source>
        <dbReference type="EMBL" id="GAH81570.1"/>
    </source>
</evidence>
<accession>X1JJC7</accession>
<feature type="non-terminal residue" evidence="1">
    <location>
        <position position="36"/>
    </location>
</feature>
<comment type="caution">
    <text evidence="1">The sequence shown here is derived from an EMBL/GenBank/DDBJ whole genome shotgun (WGS) entry which is preliminary data.</text>
</comment>
<dbReference type="EMBL" id="BARU01042134">
    <property type="protein sequence ID" value="GAH81570.1"/>
    <property type="molecule type" value="Genomic_DNA"/>
</dbReference>
<organism evidence="1">
    <name type="scientific">marine sediment metagenome</name>
    <dbReference type="NCBI Taxonomy" id="412755"/>
    <lineage>
        <taxon>unclassified sequences</taxon>
        <taxon>metagenomes</taxon>
        <taxon>ecological metagenomes</taxon>
    </lineage>
</organism>